<feature type="transmembrane region" description="Helical" evidence="9">
    <location>
        <begin position="512"/>
        <end position="532"/>
    </location>
</feature>
<dbReference type="STRING" id="2163413.A0A4P6XS30"/>
<dbReference type="Proteomes" id="UP000292447">
    <property type="component" value="Chromosome V"/>
</dbReference>
<dbReference type="PANTHER" id="PTHR43791:SF39">
    <property type="entry name" value="TRANSPORTER LIZ1_SEO1, PUTATIVE (AFU_ORTHOLOGUE AFUA_3G00980)-RELATED"/>
    <property type="match status" value="1"/>
</dbReference>
<dbReference type="GO" id="GO:0022857">
    <property type="term" value="F:transmembrane transporter activity"/>
    <property type="evidence" value="ECO:0007669"/>
    <property type="project" value="InterPro"/>
</dbReference>
<evidence type="ECO:0000256" key="9">
    <source>
        <dbReference type="SAM" id="Phobius"/>
    </source>
</evidence>
<feature type="transmembrane region" description="Helical" evidence="9">
    <location>
        <begin position="207"/>
        <end position="231"/>
    </location>
</feature>
<proteinExistence type="inferred from homology"/>
<feature type="transmembrane region" description="Helical" evidence="9">
    <location>
        <begin position="183"/>
        <end position="201"/>
    </location>
</feature>
<dbReference type="InterPro" id="IPR036259">
    <property type="entry name" value="MFS_trans_sf"/>
</dbReference>
<evidence type="ECO:0000256" key="5">
    <source>
        <dbReference type="ARBA" id="ARBA00022989"/>
    </source>
</evidence>
<evidence type="ECO:0000256" key="3">
    <source>
        <dbReference type="ARBA" id="ARBA00022475"/>
    </source>
</evidence>
<feature type="transmembrane region" description="Helical" evidence="9">
    <location>
        <begin position="418"/>
        <end position="437"/>
    </location>
</feature>
<dbReference type="InterPro" id="IPR011701">
    <property type="entry name" value="MFS"/>
</dbReference>
<sequence>MGWLQALTRQSKAEDIPETDRLVRSDIRYYSNDSDSDTESPGKNRSKDNKDQKSEIVTIINERNVDEPFIDLSVYVSPEESQRRETSLVYKVKRFLWDGTGKHPKEQSYLMKLDTCLLSSAMLGYFIKSLNQSNINTAYINGMSEYYDMQNNQYNYLVTLWTIGYIVGQIPSNLILHKISARYYLGGLELMWSALTLLLVTCRRLPALYAVRFFLGLFESGYFPGMEYLLGSNYSAAEISSRGAFFAVAGNMASLISGPLQLALLRRFENSSIEPFKWLFVVDALISFPVGLYTILVGPNTPSTTDAFYFTEEDKLVGLERRRLIGAQIHTGQDYTLCKIRSFFDTWHIYVFPLLFLAYNNACSAWGQPAFNIWMKKVLQLAPEKYNVYPSIYTALLIVITLLLAYSHNYIGGRKNHYYIMGFFVPVALGCVFLAKYEIPNWLHWLSFGLVGIPTSYGQPFIFSWVNRLLYDDDMKRNFVIVTTNTLAYVTRAWVPIFVWNTHDQPRYFVGFVYTACLCGFGLCMTFVAWWLSERDDARRRRLSNAFLI</sequence>
<evidence type="ECO:0000256" key="4">
    <source>
        <dbReference type="ARBA" id="ARBA00022692"/>
    </source>
</evidence>
<keyword evidence="11" id="KW-1185">Reference proteome</keyword>
<comment type="similarity">
    <text evidence="7">Belongs to the major facilitator superfamily. Allantoate permease family.</text>
</comment>
<keyword evidence="4 9" id="KW-0812">Transmembrane</keyword>
<evidence type="ECO:0000256" key="8">
    <source>
        <dbReference type="SAM" id="MobiDB-lite"/>
    </source>
</evidence>
<feature type="transmembrane region" description="Helical" evidence="9">
    <location>
        <begin position="276"/>
        <end position="296"/>
    </location>
</feature>
<name>A0A4P6XS30_9ASCO</name>
<dbReference type="AlphaFoldDB" id="A0A4P6XS30"/>
<feature type="compositionally biased region" description="Basic and acidic residues" evidence="8">
    <location>
        <begin position="40"/>
        <end position="54"/>
    </location>
</feature>
<evidence type="ECO:0000256" key="6">
    <source>
        <dbReference type="ARBA" id="ARBA00023136"/>
    </source>
</evidence>
<feature type="transmembrane region" description="Helical" evidence="9">
    <location>
        <begin position="388"/>
        <end position="406"/>
    </location>
</feature>
<keyword evidence="6 9" id="KW-0472">Membrane</keyword>
<keyword evidence="2" id="KW-0813">Transport</keyword>
<feature type="region of interest" description="Disordered" evidence="8">
    <location>
        <begin position="1"/>
        <end position="54"/>
    </location>
</feature>
<evidence type="ECO:0000313" key="10">
    <source>
        <dbReference type="EMBL" id="QBM90362.1"/>
    </source>
</evidence>
<feature type="compositionally biased region" description="Basic and acidic residues" evidence="8">
    <location>
        <begin position="11"/>
        <end position="27"/>
    </location>
</feature>
<dbReference type="Pfam" id="PF07690">
    <property type="entry name" value="MFS_1"/>
    <property type="match status" value="1"/>
</dbReference>
<dbReference type="FunFam" id="1.20.1250.20:FF:000386">
    <property type="entry name" value="MFS general substrate transporter"/>
    <property type="match status" value="1"/>
</dbReference>
<accession>A0A4P6XS30</accession>
<evidence type="ECO:0000256" key="7">
    <source>
        <dbReference type="ARBA" id="ARBA00037968"/>
    </source>
</evidence>
<feature type="transmembrane region" description="Helical" evidence="9">
    <location>
        <begin position="154"/>
        <end position="176"/>
    </location>
</feature>
<reference evidence="11" key="1">
    <citation type="submission" date="2019-03" db="EMBL/GenBank/DDBJ databases">
        <title>Snf2 controls pulcherriminic acid biosynthesis and connects pigmentation and antifungal activity of the yeast Metschnikowia pulcherrima.</title>
        <authorList>
            <person name="Gore-Lloyd D."/>
            <person name="Sumann I."/>
            <person name="Brachmann A.O."/>
            <person name="Schneeberger K."/>
            <person name="Ortiz-Merino R.A."/>
            <person name="Moreno-Beltran M."/>
            <person name="Schlaefli M."/>
            <person name="Kirner P."/>
            <person name="Santos Kron A."/>
            <person name="Wolfe K.H."/>
            <person name="Piel J."/>
            <person name="Ahrens C.H."/>
            <person name="Henk D."/>
            <person name="Freimoser F.M."/>
        </authorList>
    </citation>
    <scope>NUCLEOTIDE SEQUENCE [LARGE SCALE GENOMIC DNA]</scope>
    <source>
        <strain evidence="11">APC 1.2</strain>
    </source>
</reference>
<feature type="transmembrane region" description="Helical" evidence="9">
    <location>
        <begin position="478"/>
        <end position="500"/>
    </location>
</feature>
<dbReference type="FunFam" id="1.20.1250.20:FF:000065">
    <property type="entry name" value="Putative MFS pantothenate transporter"/>
    <property type="match status" value="1"/>
</dbReference>
<dbReference type="Gene3D" id="1.20.1250.20">
    <property type="entry name" value="MFS general substrate transporter like domains"/>
    <property type="match status" value="1"/>
</dbReference>
<keyword evidence="5 9" id="KW-1133">Transmembrane helix</keyword>
<dbReference type="SUPFAM" id="SSF103473">
    <property type="entry name" value="MFS general substrate transporter"/>
    <property type="match status" value="1"/>
</dbReference>
<feature type="transmembrane region" description="Helical" evidence="9">
    <location>
        <begin position="443"/>
        <end position="466"/>
    </location>
</feature>
<dbReference type="GO" id="GO:0005886">
    <property type="term" value="C:plasma membrane"/>
    <property type="evidence" value="ECO:0007669"/>
    <property type="project" value="UniProtKB-SubCell"/>
</dbReference>
<protein>
    <submittedName>
        <fullName evidence="10">Major Facilitator Superfamily protein</fullName>
    </submittedName>
</protein>
<organism evidence="10 11">
    <name type="scientific">Metschnikowia aff. pulcherrima</name>
    <dbReference type="NCBI Taxonomy" id="2163413"/>
    <lineage>
        <taxon>Eukaryota</taxon>
        <taxon>Fungi</taxon>
        <taxon>Dikarya</taxon>
        <taxon>Ascomycota</taxon>
        <taxon>Saccharomycotina</taxon>
        <taxon>Pichiomycetes</taxon>
        <taxon>Metschnikowiaceae</taxon>
        <taxon>Metschnikowia</taxon>
    </lineage>
</organism>
<dbReference type="PANTHER" id="PTHR43791">
    <property type="entry name" value="PERMEASE-RELATED"/>
    <property type="match status" value="1"/>
</dbReference>
<evidence type="ECO:0000313" key="11">
    <source>
        <dbReference type="Proteomes" id="UP000292447"/>
    </source>
</evidence>
<gene>
    <name evidence="10" type="primary">MPUL0E06110</name>
    <name evidence="10" type="ORF">METSCH_E06110</name>
</gene>
<feature type="transmembrane region" description="Helical" evidence="9">
    <location>
        <begin position="243"/>
        <end position="264"/>
    </location>
</feature>
<dbReference type="EMBL" id="CP034460">
    <property type="protein sequence ID" value="QBM90362.1"/>
    <property type="molecule type" value="Genomic_DNA"/>
</dbReference>
<evidence type="ECO:0000256" key="2">
    <source>
        <dbReference type="ARBA" id="ARBA00022448"/>
    </source>
</evidence>
<keyword evidence="3" id="KW-1003">Cell membrane</keyword>
<comment type="subcellular location">
    <subcellularLocation>
        <location evidence="1">Cell membrane</location>
        <topology evidence="1">Multi-pass membrane protein</topology>
    </subcellularLocation>
</comment>
<evidence type="ECO:0000256" key="1">
    <source>
        <dbReference type="ARBA" id="ARBA00004651"/>
    </source>
</evidence>